<sequence>MAAPFRVLSHDADEAIELFEWCGAAVETSTTSKQTVADLSVKSSEAETAVTQLQSQLEELIKAKDEDETALLRKFRDLLNEKKIKIREQQQALALLSINPSMAGQSQPSQAVEVEVEQPKSRKPARQAAKSRTSKRKAPASRRVEESDDDAAVDTMDVDVKQEAEDTDPGNTTEATASVDSDEDNNAAGNDDGVHSSSSQQNNALASKKTPPKEVDEPPPPRALPFTAKKPARPTPVPAAGSETESDDEL</sequence>
<dbReference type="EMBL" id="CP151263">
    <property type="protein sequence ID" value="WZH46336.1"/>
    <property type="molecule type" value="Genomic_DNA"/>
</dbReference>
<dbReference type="InterPro" id="IPR053962">
    <property type="entry name" value="XRCC4_CC"/>
</dbReference>
<keyword evidence="1" id="KW-0175">Coiled coil</keyword>
<dbReference type="PANTHER" id="PTHR42067">
    <property type="entry name" value="YALI0C15378P"/>
    <property type="match status" value="1"/>
</dbReference>
<keyword evidence="5" id="KW-1185">Reference proteome</keyword>
<protein>
    <submittedName>
        <fullName evidence="4">Mitotic apparatus p62</fullName>
    </submittedName>
</protein>
<name>A0ABZ2WZX5_9HYPO</name>
<dbReference type="PANTHER" id="PTHR42067:SF1">
    <property type="entry name" value="MITOTIC APPARATUS PROTEIN P62"/>
    <property type="match status" value="1"/>
</dbReference>
<evidence type="ECO:0000313" key="5">
    <source>
        <dbReference type="Proteomes" id="UP001489902"/>
    </source>
</evidence>
<evidence type="ECO:0000256" key="1">
    <source>
        <dbReference type="SAM" id="Coils"/>
    </source>
</evidence>
<feature type="region of interest" description="Disordered" evidence="2">
    <location>
        <begin position="102"/>
        <end position="250"/>
    </location>
</feature>
<organism evidence="4 5">
    <name type="scientific">Fusarium acuminatum</name>
    <dbReference type="NCBI Taxonomy" id="5515"/>
    <lineage>
        <taxon>Eukaryota</taxon>
        <taxon>Fungi</taxon>
        <taxon>Dikarya</taxon>
        <taxon>Ascomycota</taxon>
        <taxon>Pezizomycotina</taxon>
        <taxon>Sordariomycetes</taxon>
        <taxon>Hypocreomycetidae</taxon>
        <taxon>Hypocreales</taxon>
        <taxon>Nectriaceae</taxon>
        <taxon>Fusarium</taxon>
        <taxon>Fusarium tricinctum species complex</taxon>
    </lineage>
</organism>
<feature type="coiled-coil region" evidence="1">
    <location>
        <begin position="43"/>
        <end position="99"/>
    </location>
</feature>
<feature type="compositionally biased region" description="Low complexity" evidence="2">
    <location>
        <begin position="186"/>
        <end position="209"/>
    </location>
</feature>
<accession>A0ABZ2WZX5</accession>
<reference evidence="4 5" key="1">
    <citation type="submission" date="2024-04" db="EMBL/GenBank/DDBJ databases">
        <title>Complete genome sequence of Fusarium acuminatum.</title>
        <authorList>
            <person name="Lan B."/>
        </authorList>
    </citation>
    <scope>NUCLEOTIDE SEQUENCE [LARGE SCALE GENOMIC DNA]</scope>
    <source>
        <strain evidence="4">1A</strain>
    </source>
</reference>
<dbReference type="SUPFAM" id="SSF58022">
    <property type="entry name" value="XRCC4, C-terminal oligomerization domain"/>
    <property type="match status" value="1"/>
</dbReference>
<dbReference type="InterPro" id="IPR014751">
    <property type="entry name" value="XRCC4-like_C"/>
</dbReference>
<evidence type="ECO:0000256" key="2">
    <source>
        <dbReference type="SAM" id="MobiDB-lite"/>
    </source>
</evidence>
<dbReference type="Pfam" id="PF21924">
    <property type="entry name" value="XRCC4_CC"/>
    <property type="match status" value="1"/>
</dbReference>
<evidence type="ECO:0000313" key="4">
    <source>
        <dbReference type="EMBL" id="WZH46336.1"/>
    </source>
</evidence>
<feature type="domain" description="XRCC4 coiled-coil" evidence="3">
    <location>
        <begin position="47"/>
        <end position="88"/>
    </location>
</feature>
<proteinExistence type="predicted"/>
<dbReference type="Proteomes" id="UP001489902">
    <property type="component" value="Chromosome 4"/>
</dbReference>
<gene>
    <name evidence="4" type="ORF">QYS62_007410</name>
</gene>
<evidence type="ECO:0000259" key="3">
    <source>
        <dbReference type="Pfam" id="PF21924"/>
    </source>
</evidence>
<feature type="compositionally biased region" description="Polar residues" evidence="2">
    <location>
        <begin position="169"/>
        <end position="179"/>
    </location>
</feature>
<dbReference type="Gene3D" id="1.20.5.370">
    <property type="match status" value="1"/>
</dbReference>